<evidence type="ECO:0000313" key="2">
    <source>
        <dbReference type="EMBL" id="PHK05483.1"/>
    </source>
</evidence>
<dbReference type="PROSITE" id="PS51257">
    <property type="entry name" value="PROKAR_LIPOPROTEIN"/>
    <property type="match status" value="1"/>
</dbReference>
<organism evidence="2 3">
    <name type="scientific">Nostoc linckia z8</name>
    <dbReference type="NCBI Taxonomy" id="1628746"/>
    <lineage>
        <taxon>Bacteria</taxon>
        <taxon>Bacillati</taxon>
        <taxon>Cyanobacteriota</taxon>
        <taxon>Cyanophyceae</taxon>
        <taxon>Nostocales</taxon>
        <taxon>Nostocaceae</taxon>
        <taxon>Nostoc</taxon>
    </lineage>
</organism>
<dbReference type="GeneID" id="57094725"/>
<dbReference type="AlphaFoldDB" id="A0A9Q5ZEQ1"/>
<dbReference type="Pfam" id="PF04230">
    <property type="entry name" value="PS_pyruv_trans"/>
    <property type="match status" value="1"/>
</dbReference>
<gene>
    <name evidence="2" type="ORF">VF08_07760</name>
</gene>
<dbReference type="Proteomes" id="UP000222310">
    <property type="component" value="Unassembled WGS sequence"/>
</dbReference>
<sequence length="369" mass="42715">MKIGILTFHHVTNYGATLQACALWTFLNSQGYDVEIIDYRPLKIVWKYFRPLIPLKKPEKIFVNIPRAWKMRRFLLSLVKLSPKKFYDKKGLEYYRDKYDVVICGSDQVWCLDSFRGFDSAFFLDFINKETTRKISYAASFGNTVKLGNYRETISNLIAEFETILVRDSNSANIINNECNQKAIKVLDPTFLIEYDKIKTPPKIPGKYILLYFHDEIEPKEAEFIKSLAKSENLTIVSVDEPKEIAQINLESASPKEWLGLFSEASYIATNTFHGTIFSIIFQKPFNVFLRSDKQNKVADLLKNLNLENRIFSFNEQPTREETFDIDYASVSKILESKILESKQHLLQAISPQTSNDYASKAVLNQELK</sequence>
<feature type="domain" description="Polysaccharide pyruvyl transferase" evidence="1">
    <location>
        <begin position="13"/>
        <end position="289"/>
    </location>
</feature>
<accession>A0A9Q5ZEQ1</accession>
<protein>
    <recommendedName>
        <fullName evidence="1">Polysaccharide pyruvyl transferase domain-containing protein</fullName>
    </recommendedName>
</protein>
<name>A0A9Q5ZEQ1_NOSLI</name>
<evidence type="ECO:0000259" key="1">
    <source>
        <dbReference type="Pfam" id="PF04230"/>
    </source>
</evidence>
<proteinExistence type="predicted"/>
<comment type="caution">
    <text evidence="2">The sequence shown here is derived from an EMBL/GenBank/DDBJ whole genome shotgun (WGS) entry which is preliminary data.</text>
</comment>
<dbReference type="RefSeq" id="WP_099067482.1">
    <property type="nucleotide sequence ID" value="NZ_LAHD01000015.1"/>
</dbReference>
<dbReference type="EMBL" id="LAHD01000015">
    <property type="protein sequence ID" value="PHK05483.1"/>
    <property type="molecule type" value="Genomic_DNA"/>
</dbReference>
<reference evidence="2 3" key="1">
    <citation type="submission" date="2015-02" db="EMBL/GenBank/DDBJ databases">
        <title>Nostoc linckia genome annotation.</title>
        <authorList>
            <person name="Zhou Z."/>
        </authorList>
    </citation>
    <scope>NUCLEOTIDE SEQUENCE [LARGE SCALE GENOMIC DNA]</scope>
    <source>
        <strain evidence="3">z8</strain>
    </source>
</reference>
<evidence type="ECO:0000313" key="3">
    <source>
        <dbReference type="Proteomes" id="UP000222310"/>
    </source>
</evidence>
<dbReference type="InterPro" id="IPR007345">
    <property type="entry name" value="Polysacch_pyruvyl_Trfase"/>
</dbReference>